<comment type="caution">
    <text evidence="4">The sequence shown here is derived from an EMBL/GenBank/DDBJ whole genome shotgun (WGS) entry which is preliminary data.</text>
</comment>
<name>A0AB34JTI4_PRYPA</name>
<dbReference type="InterPro" id="IPR008584">
    <property type="entry name" value="CXXC_Zn-binding_euk"/>
</dbReference>
<sequence>MPTFVLWAKAELEGLSEFWAPDDHCWVLDVKQGGGAEERKGVVIDPDDWVELTNTKDAKANFVMKFDKGDKQQSYCTVTQIKGLTRHQTADDTGMVPLIAFECRGLEPVKWTPTGPYCAKAGSGTTWEDVDIRTDDWCEYDEKGDAPVSVGKDIKYEFRLHR</sequence>
<dbReference type="Pfam" id="PF05907">
    <property type="entry name" value="CXXC_Zn-b_euk"/>
    <property type="match status" value="1"/>
</dbReference>
<dbReference type="PANTHER" id="PTHR12857:SF0">
    <property type="entry name" value="CXXC MOTIF CONTAINING ZINC BINDING PROTEIN"/>
    <property type="match status" value="1"/>
</dbReference>
<evidence type="ECO:0000256" key="2">
    <source>
        <dbReference type="ARBA" id="ARBA00022723"/>
    </source>
</evidence>
<dbReference type="PANTHER" id="PTHR12857">
    <property type="entry name" value="CXXC MOTIF CONTAINING ZINC BINDING PROTEIN"/>
    <property type="match status" value="1"/>
</dbReference>
<keyword evidence="5" id="KW-1185">Reference proteome</keyword>
<dbReference type="Proteomes" id="UP001515480">
    <property type="component" value="Unassembled WGS sequence"/>
</dbReference>
<protein>
    <submittedName>
        <fullName evidence="4">Uncharacterized protein</fullName>
    </submittedName>
</protein>
<keyword evidence="2" id="KW-0479">Metal-binding</keyword>
<organism evidence="4 5">
    <name type="scientific">Prymnesium parvum</name>
    <name type="common">Toxic golden alga</name>
    <dbReference type="NCBI Taxonomy" id="97485"/>
    <lineage>
        <taxon>Eukaryota</taxon>
        <taxon>Haptista</taxon>
        <taxon>Haptophyta</taxon>
        <taxon>Prymnesiophyceae</taxon>
        <taxon>Prymnesiales</taxon>
        <taxon>Prymnesiaceae</taxon>
        <taxon>Prymnesium</taxon>
    </lineage>
</organism>
<dbReference type="SUPFAM" id="SSF141678">
    <property type="entry name" value="MAL13P1.257-like"/>
    <property type="match status" value="1"/>
</dbReference>
<evidence type="ECO:0000256" key="3">
    <source>
        <dbReference type="ARBA" id="ARBA00022833"/>
    </source>
</evidence>
<evidence type="ECO:0000256" key="1">
    <source>
        <dbReference type="ARBA" id="ARBA00007818"/>
    </source>
</evidence>
<dbReference type="EMBL" id="JBGBPQ010000005">
    <property type="protein sequence ID" value="KAL1524005.1"/>
    <property type="molecule type" value="Genomic_DNA"/>
</dbReference>
<reference evidence="4 5" key="1">
    <citation type="journal article" date="2024" name="Science">
        <title>Giant polyketide synthase enzymes in the biosynthesis of giant marine polyether toxins.</title>
        <authorList>
            <person name="Fallon T.R."/>
            <person name="Shende V.V."/>
            <person name="Wierzbicki I.H."/>
            <person name="Pendleton A.L."/>
            <person name="Watervoot N.F."/>
            <person name="Auber R.P."/>
            <person name="Gonzalez D.J."/>
            <person name="Wisecaver J.H."/>
            <person name="Moore B.S."/>
        </authorList>
    </citation>
    <scope>NUCLEOTIDE SEQUENCE [LARGE SCALE GENOMIC DNA]</scope>
    <source>
        <strain evidence="4 5">12B1</strain>
    </source>
</reference>
<evidence type="ECO:0000313" key="4">
    <source>
        <dbReference type="EMBL" id="KAL1524005.1"/>
    </source>
</evidence>
<dbReference type="AlphaFoldDB" id="A0AB34JTI4"/>
<gene>
    <name evidence="4" type="ORF">AB1Y20_018920</name>
</gene>
<accession>A0AB34JTI4</accession>
<dbReference type="GO" id="GO:0008270">
    <property type="term" value="F:zinc ion binding"/>
    <property type="evidence" value="ECO:0007669"/>
    <property type="project" value="TreeGrafter"/>
</dbReference>
<evidence type="ECO:0000313" key="5">
    <source>
        <dbReference type="Proteomes" id="UP001515480"/>
    </source>
</evidence>
<proteinExistence type="inferred from homology"/>
<comment type="similarity">
    <text evidence="1">Belongs to the UPF0587 family.</text>
</comment>
<keyword evidence="3" id="KW-0862">Zinc</keyword>